<evidence type="ECO:0000256" key="4">
    <source>
        <dbReference type="ARBA" id="ARBA00022759"/>
    </source>
</evidence>
<dbReference type="CDD" id="cd09897">
    <property type="entry name" value="H3TH_FEN1-XPG-like"/>
    <property type="match status" value="1"/>
</dbReference>
<dbReference type="InterPro" id="IPR029060">
    <property type="entry name" value="PIN-like_dom_sf"/>
</dbReference>
<keyword evidence="6" id="KW-0460">Magnesium</keyword>
<dbReference type="InterPro" id="IPR006086">
    <property type="entry name" value="XPG-I_dom"/>
</dbReference>
<sequence>MGVLGLTPFIQKKCPEVIKQFPNRLQAISGKKIVIDGTLITQRLHFAPSPHPYRHVLGWFRIAQELSENGVSAICVFDGKERSSAKAKEVERRRELRRLVTARGALESDRFQRLTRLKTVIHRFHNLDDKSQQRTSDWLRQADVRTEGLHREYVLLSATEEYPPERLKEMPQHPELNGQSSPPSTVSESLPEEPSIPPSDVNVPTLDEIPDQFAVESKPSGHKKPFRTQIQDQDFPLTVTCSLPAPACERPRREAEDIPSTLENLYREYKNSIPQLASISEATPTPPTPRLPLITTTESEADEDEHVMSKAQQKLTTEEGKIWYDLLLPSIAVAERVPDEEPLDVVAERAIDALTEKSSMMSESFKRRINIPTTQTYEESKEILQAMGVLCVESTGAFEAEALASSIVLNGYADYVASEDTDVLVYEAPLIRNISSRNEPLVLVSGADVRHSLQLERNSFIDFALLLGTDFTSRIKNVGPLRAYKFIKAYGSIEHVVESETKFPLRLPKQAYLDQVEIARMIFHTLPPVPDQIFLKQPKDDSEVALLLQRYQLGRALMVDGEWDYGSALAGNYFEDDPSAF</sequence>
<feature type="domain" description="XPG-I" evidence="8">
    <location>
        <begin position="385"/>
        <end position="455"/>
    </location>
</feature>
<dbReference type="PANTHER" id="PTHR11081:SF9">
    <property type="entry name" value="FLAP ENDONUCLEASE 1"/>
    <property type="match status" value="1"/>
</dbReference>
<dbReference type="Proteomes" id="UP000308652">
    <property type="component" value="Unassembled WGS sequence"/>
</dbReference>
<evidence type="ECO:0000256" key="5">
    <source>
        <dbReference type="ARBA" id="ARBA00022801"/>
    </source>
</evidence>
<dbReference type="InterPro" id="IPR036279">
    <property type="entry name" value="5-3_exonuclease_C_sf"/>
</dbReference>
<dbReference type="STRING" id="68775.A0A5C3LNT9"/>
<evidence type="ECO:0000256" key="7">
    <source>
        <dbReference type="SAM" id="MobiDB-lite"/>
    </source>
</evidence>
<protein>
    <submittedName>
        <fullName evidence="10">PIN domain-like protein</fullName>
    </submittedName>
</protein>
<name>A0A5C3LNT9_9AGAR</name>
<dbReference type="SMART" id="SM00484">
    <property type="entry name" value="XPGI"/>
    <property type="match status" value="1"/>
</dbReference>
<feature type="compositionally biased region" description="Polar residues" evidence="7">
    <location>
        <begin position="177"/>
        <end position="186"/>
    </location>
</feature>
<dbReference type="SUPFAM" id="SSF88723">
    <property type="entry name" value="PIN domain-like"/>
    <property type="match status" value="1"/>
</dbReference>
<dbReference type="GO" id="GO:0005737">
    <property type="term" value="C:cytoplasm"/>
    <property type="evidence" value="ECO:0007669"/>
    <property type="project" value="TreeGrafter"/>
</dbReference>
<evidence type="ECO:0000256" key="3">
    <source>
        <dbReference type="ARBA" id="ARBA00022723"/>
    </source>
</evidence>
<dbReference type="SUPFAM" id="SSF47807">
    <property type="entry name" value="5' to 3' exonuclease, C-terminal subdomain"/>
    <property type="match status" value="1"/>
</dbReference>
<evidence type="ECO:0000256" key="1">
    <source>
        <dbReference type="ARBA" id="ARBA00001946"/>
    </source>
</evidence>
<dbReference type="InterPro" id="IPR008918">
    <property type="entry name" value="HhH2"/>
</dbReference>
<reference evidence="10 11" key="1">
    <citation type="journal article" date="2019" name="Nat. Ecol. Evol.">
        <title>Megaphylogeny resolves global patterns of mushroom evolution.</title>
        <authorList>
            <person name="Varga T."/>
            <person name="Krizsan K."/>
            <person name="Foldi C."/>
            <person name="Dima B."/>
            <person name="Sanchez-Garcia M."/>
            <person name="Sanchez-Ramirez S."/>
            <person name="Szollosi G.J."/>
            <person name="Szarkandi J.G."/>
            <person name="Papp V."/>
            <person name="Albert L."/>
            <person name="Andreopoulos W."/>
            <person name="Angelini C."/>
            <person name="Antonin V."/>
            <person name="Barry K.W."/>
            <person name="Bougher N.L."/>
            <person name="Buchanan P."/>
            <person name="Buyck B."/>
            <person name="Bense V."/>
            <person name="Catcheside P."/>
            <person name="Chovatia M."/>
            <person name="Cooper J."/>
            <person name="Damon W."/>
            <person name="Desjardin D."/>
            <person name="Finy P."/>
            <person name="Geml J."/>
            <person name="Haridas S."/>
            <person name="Hughes K."/>
            <person name="Justo A."/>
            <person name="Karasinski D."/>
            <person name="Kautmanova I."/>
            <person name="Kiss B."/>
            <person name="Kocsube S."/>
            <person name="Kotiranta H."/>
            <person name="LaButti K.M."/>
            <person name="Lechner B.E."/>
            <person name="Liimatainen K."/>
            <person name="Lipzen A."/>
            <person name="Lukacs Z."/>
            <person name="Mihaltcheva S."/>
            <person name="Morgado L.N."/>
            <person name="Niskanen T."/>
            <person name="Noordeloos M.E."/>
            <person name="Ohm R.A."/>
            <person name="Ortiz-Santana B."/>
            <person name="Ovrebo C."/>
            <person name="Racz N."/>
            <person name="Riley R."/>
            <person name="Savchenko A."/>
            <person name="Shiryaev A."/>
            <person name="Soop K."/>
            <person name="Spirin V."/>
            <person name="Szebenyi C."/>
            <person name="Tomsovsky M."/>
            <person name="Tulloss R.E."/>
            <person name="Uehling J."/>
            <person name="Grigoriev I.V."/>
            <person name="Vagvolgyi C."/>
            <person name="Papp T."/>
            <person name="Martin F.M."/>
            <person name="Miettinen O."/>
            <person name="Hibbett D.S."/>
            <person name="Nagy L.G."/>
        </authorList>
    </citation>
    <scope>NUCLEOTIDE SEQUENCE [LARGE SCALE GENOMIC DNA]</scope>
    <source>
        <strain evidence="10 11">CBS 166.37</strain>
    </source>
</reference>
<dbReference type="AlphaFoldDB" id="A0A5C3LNT9"/>
<feature type="compositionally biased region" description="Basic and acidic residues" evidence="7">
    <location>
        <begin position="163"/>
        <end position="172"/>
    </location>
</feature>
<dbReference type="Gene3D" id="1.10.150.20">
    <property type="entry name" value="5' to 3' exonuclease, C-terminal subdomain"/>
    <property type="match status" value="1"/>
</dbReference>
<dbReference type="InterPro" id="IPR006084">
    <property type="entry name" value="XPG/Rad2"/>
</dbReference>
<dbReference type="GO" id="GO:0003677">
    <property type="term" value="F:DNA binding"/>
    <property type="evidence" value="ECO:0007669"/>
    <property type="project" value="InterPro"/>
</dbReference>
<dbReference type="GO" id="GO:0006281">
    <property type="term" value="P:DNA repair"/>
    <property type="evidence" value="ECO:0007669"/>
    <property type="project" value="UniProtKB-ARBA"/>
</dbReference>
<dbReference type="GO" id="GO:0005634">
    <property type="term" value="C:nucleus"/>
    <property type="evidence" value="ECO:0007669"/>
    <property type="project" value="TreeGrafter"/>
</dbReference>
<dbReference type="Pfam" id="PF00867">
    <property type="entry name" value="XPG_I"/>
    <property type="match status" value="1"/>
</dbReference>
<accession>A0A5C3LNT9</accession>
<evidence type="ECO:0000259" key="8">
    <source>
        <dbReference type="SMART" id="SM00484"/>
    </source>
</evidence>
<evidence type="ECO:0000313" key="11">
    <source>
        <dbReference type="Proteomes" id="UP000308652"/>
    </source>
</evidence>
<dbReference type="GO" id="GO:0008409">
    <property type="term" value="F:5'-3' exonuclease activity"/>
    <property type="evidence" value="ECO:0007669"/>
    <property type="project" value="TreeGrafter"/>
</dbReference>
<dbReference type="PRINTS" id="PR00853">
    <property type="entry name" value="XPGRADSUPER"/>
</dbReference>
<keyword evidence="5" id="KW-0378">Hydrolase</keyword>
<feature type="domain" description="XPG N-terminal" evidence="9">
    <location>
        <begin position="1"/>
        <end position="100"/>
    </location>
</feature>
<dbReference type="GO" id="GO:0046872">
    <property type="term" value="F:metal ion binding"/>
    <property type="evidence" value="ECO:0007669"/>
    <property type="project" value="UniProtKB-KW"/>
</dbReference>
<evidence type="ECO:0000313" key="10">
    <source>
        <dbReference type="EMBL" id="TFK34465.1"/>
    </source>
</evidence>
<evidence type="ECO:0000256" key="6">
    <source>
        <dbReference type="ARBA" id="ARBA00022842"/>
    </source>
</evidence>
<dbReference type="SMART" id="SM00279">
    <property type="entry name" value="HhH2"/>
    <property type="match status" value="1"/>
</dbReference>
<keyword evidence="11" id="KW-1185">Reference proteome</keyword>
<keyword evidence="4" id="KW-0255">Endonuclease</keyword>
<evidence type="ECO:0000256" key="2">
    <source>
        <dbReference type="ARBA" id="ARBA00022722"/>
    </source>
</evidence>
<feature type="region of interest" description="Disordered" evidence="7">
    <location>
        <begin position="160"/>
        <end position="205"/>
    </location>
</feature>
<dbReference type="EMBL" id="ML213631">
    <property type="protein sequence ID" value="TFK34465.1"/>
    <property type="molecule type" value="Genomic_DNA"/>
</dbReference>
<proteinExistence type="predicted"/>
<dbReference type="SMART" id="SM00485">
    <property type="entry name" value="XPGN"/>
    <property type="match status" value="1"/>
</dbReference>
<comment type="cofactor">
    <cofactor evidence="1">
        <name>Mg(2+)</name>
        <dbReference type="ChEBI" id="CHEBI:18420"/>
    </cofactor>
</comment>
<organism evidence="10 11">
    <name type="scientific">Crucibulum laeve</name>
    <dbReference type="NCBI Taxonomy" id="68775"/>
    <lineage>
        <taxon>Eukaryota</taxon>
        <taxon>Fungi</taxon>
        <taxon>Dikarya</taxon>
        <taxon>Basidiomycota</taxon>
        <taxon>Agaricomycotina</taxon>
        <taxon>Agaricomycetes</taxon>
        <taxon>Agaricomycetidae</taxon>
        <taxon>Agaricales</taxon>
        <taxon>Agaricineae</taxon>
        <taxon>Nidulariaceae</taxon>
        <taxon>Crucibulum</taxon>
    </lineage>
</organism>
<gene>
    <name evidence="10" type="ORF">BDQ12DRAFT_613431</name>
</gene>
<dbReference type="PANTHER" id="PTHR11081">
    <property type="entry name" value="FLAP ENDONUCLEASE FAMILY MEMBER"/>
    <property type="match status" value="1"/>
</dbReference>
<dbReference type="Gene3D" id="3.40.50.1010">
    <property type="entry name" value="5'-nuclease"/>
    <property type="match status" value="2"/>
</dbReference>
<dbReference type="Pfam" id="PF00752">
    <property type="entry name" value="XPG_N"/>
    <property type="match status" value="1"/>
</dbReference>
<dbReference type="OrthoDB" id="31113at2759"/>
<keyword evidence="2" id="KW-0540">Nuclease</keyword>
<dbReference type="GO" id="GO:0017108">
    <property type="term" value="F:5'-flap endonuclease activity"/>
    <property type="evidence" value="ECO:0007669"/>
    <property type="project" value="TreeGrafter"/>
</dbReference>
<dbReference type="InterPro" id="IPR006085">
    <property type="entry name" value="XPG_DNA_repair_N"/>
</dbReference>
<evidence type="ECO:0000259" key="9">
    <source>
        <dbReference type="SMART" id="SM00485"/>
    </source>
</evidence>
<keyword evidence="3" id="KW-0479">Metal-binding</keyword>